<dbReference type="PANTHER" id="PTHR43284:SF1">
    <property type="entry name" value="ASPARAGINE SYNTHETASE"/>
    <property type="match status" value="1"/>
</dbReference>
<feature type="compositionally biased region" description="Low complexity" evidence="5">
    <location>
        <begin position="611"/>
        <end position="621"/>
    </location>
</feature>
<gene>
    <name evidence="7" type="ORF">ACFOY2_54210</name>
</gene>
<dbReference type="EC" id="6.3.5.4" evidence="2"/>
<dbReference type="SUPFAM" id="SSF52402">
    <property type="entry name" value="Adenine nucleotide alpha hydrolases-like"/>
    <property type="match status" value="1"/>
</dbReference>
<dbReference type="InterPro" id="IPR001962">
    <property type="entry name" value="Asn_synthase"/>
</dbReference>
<dbReference type="Proteomes" id="UP001595851">
    <property type="component" value="Unassembled WGS sequence"/>
</dbReference>
<dbReference type="InterPro" id="IPR014729">
    <property type="entry name" value="Rossmann-like_a/b/a_fold"/>
</dbReference>
<evidence type="ECO:0000313" key="8">
    <source>
        <dbReference type="Proteomes" id="UP001595851"/>
    </source>
</evidence>
<dbReference type="EMBL" id="JBHSBI010000064">
    <property type="protein sequence ID" value="MFC4016250.1"/>
    <property type="molecule type" value="Genomic_DNA"/>
</dbReference>
<dbReference type="RefSeq" id="WP_379536048.1">
    <property type="nucleotide sequence ID" value="NZ_JBHSBI010000064.1"/>
</dbReference>
<keyword evidence="8" id="KW-1185">Reference proteome</keyword>
<comment type="pathway">
    <text evidence="1">Amino-acid biosynthesis; L-asparagine biosynthesis; L-asparagine from L-aspartate (L-Gln route): step 1/1.</text>
</comment>
<comment type="catalytic activity">
    <reaction evidence="4">
        <text>L-aspartate + L-glutamine + ATP + H2O = L-asparagine + L-glutamate + AMP + diphosphate + H(+)</text>
        <dbReference type="Rhea" id="RHEA:12228"/>
        <dbReference type="ChEBI" id="CHEBI:15377"/>
        <dbReference type="ChEBI" id="CHEBI:15378"/>
        <dbReference type="ChEBI" id="CHEBI:29985"/>
        <dbReference type="ChEBI" id="CHEBI:29991"/>
        <dbReference type="ChEBI" id="CHEBI:30616"/>
        <dbReference type="ChEBI" id="CHEBI:33019"/>
        <dbReference type="ChEBI" id="CHEBI:58048"/>
        <dbReference type="ChEBI" id="CHEBI:58359"/>
        <dbReference type="ChEBI" id="CHEBI:456215"/>
        <dbReference type="EC" id="6.3.5.4"/>
    </reaction>
</comment>
<sequence>MPVDGEMWFAVLPDADSAQAAAHALCRRAPQVIEHASGRPWLVGRWPADQMHLAGAGAAQVAVIGRCLVTAADLDGRARALNGGAPVDALAAGLPGSFHLAVSAGGQVTVRGVISGMRRVFHTRLAGVEVAASRADVLAELVEAPVDEEVLAARLLPAGLITHVQETSMWRGVRALPPELLLLLHADGSWATRCWWRPPEPVLPLKEGAAALREALISAADSCTAAGGTISADLSGGLDSTSLCFLAARGCAELVTVHYRTLDRFNDDDAWASRAAAELPAARHMTIDAEQMPAWFAGLTTVPPPLEEPGAWVRDTERLATVARRVKATGSRLHLTGGGGDELFSPTPGYLHDLVRSRPLMALRRLRAHRPMWRQSWSTLLRALADNTPYNRWLGRCAEHLATGTLDLRDPATGWSIPPFMPTWATPEAVAAARRVLEGIARQAPEPLAPQRAAHQILTMIRSSGMGHRLLQQGIAQHGVSFAAPYHDDAVIEAVLSVRPHEWSQTGTYKPLLTTAMTGIAPTPILQRVTKGEYSAEFHTGLHRHRRDLLDLIEGSHLARMGLVNPAAFRAALLAPQRDASDVGLPLLQTLACEMWLRAAAHHQSGPRPPARAAAQTRHRP</sequence>
<dbReference type="Gene3D" id="3.40.50.620">
    <property type="entry name" value="HUPs"/>
    <property type="match status" value="1"/>
</dbReference>
<keyword evidence="3" id="KW-0028">Amino-acid biosynthesis</keyword>
<evidence type="ECO:0000256" key="5">
    <source>
        <dbReference type="SAM" id="MobiDB-lite"/>
    </source>
</evidence>
<evidence type="ECO:0000256" key="1">
    <source>
        <dbReference type="ARBA" id="ARBA00005187"/>
    </source>
</evidence>
<proteinExistence type="predicted"/>
<evidence type="ECO:0000256" key="2">
    <source>
        <dbReference type="ARBA" id="ARBA00012737"/>
    </source>
</evidence>
<organism evidence="7 8">
    <name type="scientific">Nonomuraea purpurea</name>
    <dbReference type="NCBI Taxonomy" id="1849276"/>
    <lineage>
        <taxon>Bacteria</taxon>
        <taxon>Bacillati</taxon>
        <taxon>Actinomycetota</taxon>
        <taxon>Actinomycetes</taxon>
        <taxon>Streptosporangiales</taxon>
        <taxon>Streptosporangiaceae</taxon>
        <taxon>Nonomuraea</taxon>
    </lineage>
</organism>
<evidence type="ECO:0000256" key="4">
    <source>
        <dbReference type="ARBA" id="ARBA00048741"/>
    </source>
</evidence>
<accession>A0ABV8GQK1</accession>
<protein>
    <recommendedName>
        <fullName evidence="2">asparagine synthase (glutamine-hydrolyzing)</fullName>
        <ecNumber evidence="2">6.3.5.4</ecNumber>
    </recommendedName>
</protein>
<evidence type="ECO:0000256" key="3">
    <source>
        <dbReference type="ARBA" id="ARBA00022888"/>
    </source>
</evidence>
<feature type="domain" description="Asparagine synthetase" evidence="6">
    <location>
        <begin position="212"/>
        <end position="598"/>
    </location>
</feature>
<evidence type="ECO:0000313" key="7">
    <source>
        <dbReference type="EMBL" id="MFC4016250.1"/>
    </source>
</evidence>
<reference evidence="8" key="1">
    <citation type="journal article" date="2019" name="Int. J. Syst. Evol. Microbiol.">
        <title>The Global Catalogue of Microorganisms (GCM) 10K type strain sequencing project: providing services to taxonomists for standard genome sequencing and annotation.</title>
        <authorList>
            <consortium name="The Broad Institute Genomics Platform"/>
            <consortium name="The Broad Institute Genome Sequencing Center for Infectious Disease"/>
            <person name="Wu L."/>
            <person name="Ma J."/>
        </authorList>
    </citation>
    <scope>NUCLEOTIDE SEQUENCE [LARGE SCALE GENOMIC DNA]</scope>
    <source>
        <strain evidence="8">TBRC 1276</strain>
    </source>
</reference>
<dbReference type="InterPro" id="IPR051786">
    <property type="entry name" value="ASN_synthetase/amidase"/>
</dbReference>
<dbReference type="Pfam" id="PF00733">
    <property type="entry name" value="Asn_synthase"/>
    <property type="match status" value="1"/>
</dbReference>
<feature type="region of interest" description="Disordered" evidence="5">
    <location>
        <begin position="602"/>
        <end position="621"/>
    </location>
</feature>
<evidence type="ECO:0000259" key="6">
    <source>
        <dbReference type="Pfam" id="PF00733"/>
    </source>
</evidence>
<name>A0ABV8GQK1_9ACTN</name>
<keyword evidence="3" id="KW-0061">Asparagine biosynthesis</keyword>
<dbReference type="PANTHER" id="PTHR43284">
    <property type="entry name" value="ASPARAGINE SYNTHETASE (GLUTAMINE-HYDROLYZING)"/>
    <property type="match status" value="1"/>
</dbReference>
<comment type="caution">
    <text evidence="7">The sequence shown here is derived from an EMBL/GenBank/DDBJ whole genome shotgun (WGS) entry which is preliminary data.</text>
</comment>